<dbReference type="AlphaFoldDB" id="A0A8J3RRN6"/>
<evidence type="ECO:0000313" key="2">
    <source>
        <dbReference type="Proteomes" id="UP000616724"/>
    </source>
</evidence>
<accession>A0A8J3RRN6</accession>
<proteinExistence type="predicted"/>
<dbReference type="EMBL" id="BOOH01000054">
    <property type="protein sequence ID" value="GIH79964.1"/>
    <property type="molecule type" value="Genomic_DNA"/>
</dbReference>
<evidence type="ECO:0000313" key="1">
    <source>
        <dbReference type="EMBL" id="GIH79964.1"/>
    </source>
</evidence>
<sequence length="147" mass="16118">MTLMPTAVVPFRRTWSAACLARTSHTLAHALRSHLSAWRLAASVDDPTVPLTDLIPQALGWAEREAGVVLWLDAIGTDRRRRGTPAWPTERAVDAVGQGFGTFGTPLRAGVQACRRFRCVPQRTLAGSLQHYLAMYVTVSDGWGVHE</sequence>
<dbReference type="Proteomes" id="UP000616724">
    <property type="component" value="Unassembled WGS sequence"/>
</dbReference>
<protein>
    <submittedName>
        <fullName evidence="1">Uncharacterized protein</fullName>
    </submittedName>
</protein>
<organism evidence="1 2">
    <name type="scientific">Planobispora longispora</name>
    <dbReference type="NCBI Taxonomy" id="28887"/>
    <lineage>
        <taxon>Bacteria</taxon>
        <taxon>Bacillati</taxon>
        <taxon>Actinomycetota</taxon>
        <taxon>Actinomycetes</taxon>
        <taxon>Streptosporangiales</taxon>
        <taxon>Streptosporangiaceae</taxon>
        <taxon>Planobispora</taxon>
    </lineage>
</organism>
<name>A0A8J3RRN6_9ACTN</name>
<comment type="caution">
    <text evidence="1">The sequence shown here is derived from an EMBL/GenBank/DDBJ whole genome shotgun (WGS) entry which is preliminary data.</text>
</comment>
<keyword evidence="2" id="KW-1185">Reference proteome</keyword>
<reference evidence="1 2" key="1">
    <citation type="submission" date="2021-01" db="EMBL/GenBank/DDBJ databases">
        <title>Whole genome shotgun sequence of Planobispora longispora NBRC 13918.</title>
        <authorList>
            <person name="Komaki H."/>
            <person name="Tamura T."/>
        </authorList>
    </citation>
    <scope>NUCLEOTIDE SEQUENCE [LARGE SCALE GENOMIC DNA]</scope>
    <source>
        <strain evidence="1 2">NBRC 13918</strain>
    </source>
</reference>
<gene>
    <name evidence="1" type="ORF">Plo01_63930</name>
</gene>